<protein>
    <submittedName>
        <fullName evidence="1">Uncharacterized protein</fullName>
    </submittedName>
</protein>
<sequence length="224" mass="25601">MDYKAYAAFLRQKVRDFRGIAAATNGDLEVEDLHNEAWVVAEYHGAKRGIPIDWLDPADQSLILGTLTVKYDWEKRAQRSQTVSIDAAGIDEDGEAFTLCDLLHSDVAIDPLDELAHRQEVTSEAERAKRAAEERILESYSQSVAYNVILWHFENVRRRLAGYLAIDRGTLRLRIDAAAKQLKVQPSLFDQIERIASSFRPAPGKEYCKRIEQHRAGKQWAWEF</sequence>
<organism evidence="1 2">
    <name type="scientific">Noviherbaspirillum saxi</name>
    <dbReference type="NCBI Taxonomy" id="2320863"/>
    <lineage>
        <taxon>Bacteria</taxon>
        <taxon>Pseudomonadati</taxon>
        <taxon>Pseudomonadota</taxon>
        <taxon>Betaproteobacteria</taxon>
        <taxon>Burkholderiales</taxon>
        <taxon>Oxalobacteraceae</taxon>
        <taxon>Noviherbaspirillum</taxon>
    </lineage>
</organism>
<name>A0A3A3FS61_9BURK</name>
<accession>A0A3A3FS61</accession>
<dbReference type="Proteomes" id="UP000265955">
    <property type="component" value="Unassembled WGS sequence"/>
</dbReference>
<gene>
    <name evidence="1" type="ORF">D3871_11085</name>
</gene>
<keyword evidence="2" id="KW-1185">Reference proteome</keyword>
<dbReference type="AlphaFoldDB" id="A0A3A3FS61"/>
<reference evidence="2" key="1">
    <citation type="submission" date="2018-09" db="EMBL/GenBank/DDBJ databases">
        <authorList>
            <person name="Zhu H."/>
        </authorList>
    </citation>
    <scope>NUCLEOTIDE SEQUENCE [LARGE SCALE GENOMIC DNA]</scope>
    <source>
        <strain evidence="2">K1R23-30</strain>
    </source>
</reference>
<evidence type="ECO:0000313" key="2">
    <source>
        <dbReference type="Proteomes" id="UP000265955"/>
    </source>
</evidence>
<comment type="caution">
    <text evidence="1">The sequence shown here is derived from an EMBL/GenBank/DDBJ whole genome shotgun (WGS) entry which is preliminary data.</text>
</comment>
<evidence type="ECO:0000313" key="1">
    <source>
        <dbReference type="EMBL" id="RJF98992.1"/>
    </source>
</evidence>
<proteinExistence type="predicted"/>
<dbReference type="EMBL" id="QYUO01000001">
    <property type="protein sequence ID" value="RJF98992.1"/>
    <property type="molecule type" value="Genomic_DNA"/>
</dbReference>